<dbReference type="Proteomes" id="UP001196413">
    <property type="component" value="Unassembled WGS sequence"/>
</dbReference>
<proteinExistence type="predicted"/>
<reference evidence="1" key="1">
    <citation type="submission" date="2021-06" db="EMBL/GenBank/DDBJ databases">
        <title>Parelaphostrongylus tenuis whole genome reference sequence.</title>
        <authorList>
            <person name="Garwood T.J."/>
            <person name="Larsen P.A."/>
            <person name="Fountain-Jones N.M."/>
            <person name="Garbe J.R."/>
            <person name="Macchietto M.G."/>
            <person name="Kania S.A."/>
            <person name="Gerhold R.W."/>
            <person name="Richards J.E."/>
            <person name="Wolf T.M."/>
        </authorList>
    </citation>
    <scope>NUCLEOTIDE SEQUENCE</scope>
    <source>
        <strain evidence="1">MNPRO001-30</strain>
        <tissue evidence="1">Meninges</tissue>
    </source>
</reference>
<keyword evidence="2" id="KW-1185">Reference proteome</keyword>
<gene>
    <name evidence="1" type="ORF">KIN20_024946</name>
</gene>
<comment type="caution">
    <text evidence="1">The sequence shown here is derived from an EMBL/GenBank/DDBJ whole genome shotgun (WGS) entry which is preliminary data.</text>
</comment>
<evidence type="ECO:0000313" key="2">
    <source>
        <dbReference type="Proteomes" id="UP001196413"/>
    </source>
</evidence>
<protein>
    <submittedName>
        <fullName evidence="1">Uncharacterized protein</fullName>
    </submittedName>
</protein>
<dbReference type="EMBL" id="JAHQIW010005072">
    <property type="protein sequence ID" value="KAJ1364783.1"/>
    <property type="molecule type" value="Genomic_DNA"/>
</dbReference>
<dbReference type="AlphaFoldDB" id="A0AAD5QU01"/>
<name>A0AAD5QU01_PARTN</name>
<evidence type="ECO:0000313" key="1">
    <source>
        <dbReference type="EMBL" id="KAJ1364783.1"/>
    </source>
</evidence>
<accession>A0AAD5QU01</accession>
<sequence length="67" mass="7868">MKFYWGKKKNHEKRSVHQTVRPILDHTVTTRMSQFMLNSKPGYCTEQGEDLRVNILLCILTFIGIQS</sequence>
<organism evidence="1 2">
    <name type="scientific">Parelaphostrongylus tenuis</name>
    <name type="common">Meningeal worm</name>
    <dbReference type="NCBI Taxonomy" id="148309"/>
    <lineage>
        <taxon>Eukaryota</taxon>
        <taxon>Metazoa</taxon>
        <taxon>Ecdysozoa</taxon>
        <taxon>Nematoda</taxon>
        <taxon>Chromadorea</taxon>
        <taxon>Rhabditida</taxon>
        <taxon>Rhabditina</taxon>
        <taxon>Rhabditomorpha</taxon>
        <taxon>Strongyloidea</taxon>
        <taxon>Metastrongylidae</taxon>
        <taxon>Parelaphostrongylus</taxon>
    </lineage>
</organism>